<feature type="region of interest" description="Disordered" evidence="15">
    <location>
        <begin position="1189"/>
        <end position="1223"/>
    </location>
</feature>
<organism evidence="18">
    <name type="scientific">uncultured marine group II/III euryarchaeote AD1000_39_C05</name>
    <dbReference type="NCBI Taxonomy" id="1457763"/>
    <lineage>
        <taxon>Archaea</taxon>
        <taxon>Methanobacteriati</taxon>
        <taxon>Methanobacteriota</taxon>
        <taxon>environmental samples</taxon>
    </lineage>
</organism>
<dbReference type="InterPro" id="IPR014017">
    <property type="entry name" value="DNA_helicase_UvrD-like_C"/>
</dbReference>
<feature type="domain" description="UvrD-like helicase C-terminal" evidence="17">
    <location>
        <begin position="790"/>
        <end position="1068"/>
    </location>
</feature>
<evidence type="ECO:0000256" key="14">
    <source>
        <dbReference type="PROSITE-ProRule" id="PRU00560"/>
    </source>
</evidence>
<dbReference type="Pfam" id="PF12705">
    <property type="entry name" value="PDDEXK_1"/>
    <property type="match status" value="1"/>
</dbReference>
<evidence type="ECO:0000256" key="15">
    <source>
        <dbReference type="SAM" id="MobiDB-lite"/>
    </source>
</evidence>
<keyword evidence="10" id="KW-0413">Isomerase</keyword>
<dbReference type="InterPro" id="IPR011604">
    <property type="entry name" value="PDDEXK-like_dom_sf"/>
</dbReference>
<name>A0A075FPL4_9EURY</name>
<dbReference type="InterPro" id="IPR027417">
    <property type="entry name" value="P-loop_NTPase"/>
</dbReference>
<evidence type="ECO:0000259" key="16">
    <source>
        <dbReference type="PROSITE" id="PS51198"/>
    </source>
</evidence>
<evidence type="ECO:0000256" key="2">
    <source>
        <dbReference type="ARBA" id="ARBA00022741"/>
    </source>
</evidence>
<dbReference type="Gene3D" id="3.90.320.10">
    <property type="match status" value="1"/>
</dbReference>
<keyword evidence="7 14" id="KW-0067">ATP-binding</keyword>
<evidence type="ECO:0000256" key="5">
    <source>
        <dbReference type="ARBA" id="ARBA00022806"/>
    </source>
</evidence>
<dbReference type="PANTHER" id="PTHR11070">
    <property type="entry name" value="UVRD / RECB / PCRA DNA HELICASE FAMILY MEMBER"/>
    <property type="match status" value="1"/>
</dbReference>
<dbReference type="PROSITE" id="PS51198">
    <property type="entry name" value="UVRD_HELICASE_ATP_BIND"/>
    <property type="match status" value="1"/>
</dbReference>
<dbReference type="PROSITE" id="PS51217">
    <property type="entry name" value="UVRD_HELICASE_CTER"/>
    <property type="match status" value="1"/>
</dbReference>
<dbReference type="GO" id="GO:0043138">
    <property type="term" value="F:3'-5' DNA helicase activity"/>
    <property type="evidence" value="ECO:0007669"/>
    <property type="project" value="UniProtKB-EC"/>
</dbReference>
<dbReference type="SUPFAM" id="SSF52540">
    <property type="entry name" value="P-loop containing nucleoside triphosphate hydrolases"/>
    <property type="match status" value="1"/>
</dbReference>
<evidence type="ECO:0000256" key="1">
    <source>
        <dbReference type="ARBA" id="ARBA00022722"/>
    </source>
</evidence>
<evidence type="ECO:0000256" key="12">
    <source>
        <dbReference type="ARBA" id="ARBA00034808"/>
    </source>
</evidence>
<keyword evidence="2 14" id="KW-0547">Nucleotide-binding</keyword>
<evidence type="ECO:0000256" key="6">
    <source>
        <dbReference type="ARBA" id="ARBA00022839"/>
    </source>
</evidence>
<accession>A0A075FPL4</accession>
<evidence type="ECO:0000256" key="11">
    <source>
        <dbReference type="ARBA" id="ARBA00034617"/>
    </source>
</evidence>
<comment type="catalytic activity">
    <reaction evidence="11">
        <text>Couples ATP hydrolysis with the unwinding of duplex DNA by translocating in the 3'-5' direction.</text>
        <dbReference type="EC" id="5.6.2.4"/>
    </reaction>
</comment>
<evidence type="ECO:0000256" key="8">
    <source>
        <dbReference type="ARBA" id="ARBA00023125"/>
    </source>
</evidence>
<dbReference type="Pfam" id="PF00580">
    <property type="entry name" value="UvrD-helicase"/>
    <property type="match status" value="2"/>
</dbReference>
<feature type="binding site" evidence="14">
    <location>
        <begin position="28"/>
        <end position="35"/>
    </location>
    <ligand>
        <name>ATP</name>
        <dbReference type="ChEBI" id="CHEBI:30616"/>
    </ligand>
</feature>
<comment type="catalytic activity">
    <reaction evidence="13">
        <text>ATP + H2O = ADP + phosphate + H(+)</text>
        <dbReference type="Rhea" id="RHEA:13065"/>
        <dbReference type="ChEBI" id="CHEBI:15377"/>
        <dbReference type="ChEBI" id="CHEBI:15378"/>
        <dbReference type="ChEBI" id="CHEBI:30616"/>
        <dbReference type="ChEBI" id="CHEBI:43474"/>
        <dbReference type="ChEBI" id="CHEBI:456216"/>
        <dbReference type="EC" id="5.6.2.4"/>
    </reaction>
</comment>
<sequence>MSEDSDEITLNTGQRLALNLDSHIVIDAGAGTGKTMTIVERVVQHYLEEDQRATRILPQPERPRRLEGGTIVSPMAERKDLRDWGGLLPGEVVLLTFTVAAADKMRDELRQKIARLGVGSYGSSGGYDADPRITDKGFPEQLLMLVEDAPIGTIDSFFNQLVAPFRSLLGDELGDDVVTESDILRIVEQSINTLWRLPNSPNLYGDAVDAGIPVADVGAVLAARDRISQHYSGRYKATKILSPLISKSIFIAESERGLLDENERIDPDLLHERIMSSIRTEDIDEVVSNFQSIIEDFVDATRTNLAGLTPGGKWDKGTRIDVLAALSDSGPPTGDWQRLIWLSRVLLCITGSQLLQDKATLFPRKKLPNSDEWSAGIASYSALKNPFKENLKTVWEGCHNRAKEVMNSHVGKRVRHHTRLALILDPRIGSGIPQGAPQTLEHLPEILPERLPLGRPPQDFAFDLASESRNLDDIRIVLKGLTGIVDVLKERDEVHEHRDIALLAGDLLLANCPRVCRLFYPPTVIDALDSLDEMTWRDDHIHRAFAALEALEEKPSMAGEAAGRLSEIRADLERRHSDLRSIRRRYRAFIIDEAQDNSPLQWRMLSRLWGPREIRSGEVEEPDTDWQPTVCYVGDMKQSIYAFRQAEVAGFRQFAERLRAINRHEFANLSELTREPVLRSGIQSRDPRFSHERQIVRASQLLATNARNLTGWVHFETTEGASSLTPEEVDARRDGQISLTTNYRTDGDLLEVMNEWWEDLFGDRHRFFPNADYYALPQRLLPSPKKEHRRGVLEWICPVRDDGDEDPPSELTTYIDPFGPGKPDSFERQAMMIAERIQTLTACRNTRVRHASGEWQVIPSAEEPIRYSDVMILMASRSKIRDALIRHLRDHNIPVQADREGGLMRRPVVAELDGLLQFIARPSSRFAAAWVARSSLIGMDDARLQAFLSAGRNENLLARLLDYSASERQQALVQRWINLSAAGRLVDLLDETIDQSDLLVAHCEEGAIQDVERFVNEVRLISNSVGGDPIVIADRLRDLREQDGRALEGKNTPERDAVQLMSIHNSKGLEAKVVFVTDLFSKKQVTLTNEDQSRLIVNPEFFAGHPAPWPGNKYPASAMWQHSRRIALKRKNAEARRLLYVAATRVEQHLVIVGSPEKTEWIDESGLKIDWKYSESQTTLGQMWAESLRQASHRRGETSNQSPWVEAADDGQPHPLNSGAGADRFLNPGSLQQDGWLRPPKSGHPKPGMRIYHHPDCFRSEDSKANVLHSPLVRQTMLDQAVNDSRLAPVELTTRISTGARIRLAPHRLSKIDACPRRHWFETRGGLKPDPISSTDQHDEEDEQDPRASRLMDESDGPTLVETEGAANLPSPTQLGLIVHRVLEVGIGNPGPDGEQPSMALPEIWSNPVESRLSDSNLLAEVFAELMPRGVDEEKTEQVVSTMLQRIEEGLVGRLTRAEVIDGERVEGLRTEYPFTISNPVSFETVPRTRWTPDGIEQLAGIERASIDMDGSIDLALCSSHEDGTSSIRPIDLKTEQAASILDDSGSLLDALGNHATEPANDAEIEMLRHHRLQLALYHRALEMMEATRPEGQRRRVERPAILVGVTGRLVIYPVEMFEQAQAQIDDILATAARMELATELPLADFQRLPQSKAHVCAMCPFSMGDLPICGPLSETEASIET</sequence>
<dbReference type="GO" id="GO:0000725">
    <property type="term" value="P:recombinational repair"/>
    <property type="evidence" value="ECO:0007669"/>
    <property type="project" value="TreeGrafter"/>
</dbReference>
<dbReference type="PANTHER" id="PTHR11070:SF2">
    <property type="entry name" value="ATP-DEPENDENT DNA HELICASE SRS2"/>
    <property type="match status" value="1"/>
</dbReference>
<dbReference type="EMBL" id="KF900400">
    <property type="protein sequence ID" value="AIE93605.1"/>
    <property type="molecule type" value="Genomic_DNA"/>
</dbReference>
<dbReference type="InterPro" id="IPR014016">
    <property type="entry name" value="UvrD-like_ATP-bd"/>
</dbReference>
<keyword evidence="6" id="KW-0269">Exonuclease</keyword>
<evidence type="ECO:0000256" key="10">
    <source>
        <dbReference type="ARBA" id="ARBA00023235"/>
    </source>
</evidence>
<dbReference type="GO" id="GO:0004527">
    <property type="term" value="F:exonuclease activity"/>
    <property type="evidence" value="ECO:0007669"/>
    <property type="project" value="UniProtKB-KW"/>
</dbReference>
<evidence type="ECO:0000256" key="13">
    <source>
        <dbReference type="ARBA" id="ARBA00048988"/>
    </source>
</evidence>
<dbReference type="GO" id="GO:0005524">
    <property type="term" value="F:ATP binding"/>
    <property type="evidence" value="ECO:0007669"/>
    <property type="project" value="UniProtKB-UniRule"/>
</dbReference>
<keyword evidence="8" id="KW-0238">DNA-binding</keyword>
<keyword evidence="3" id="KW-0227">DNA damage</keyword>
<feature type="domain" description="UvrD-like helicase ATP-binding" evidence="16">
    <location>
        <begin position="7"/>
        <end position="746"/>
    </location>
</feature>
<dbReference type="InterPro" id="IPR038726">
    <property type="entry name" value="PDDEXK_AddAB-type"/>
</dbReference>
<reference evidence="18" key="1">
    <citation type="journal article" date="2014" name="Genome Biol. Evol.">
        <title>Pangenome evidence for extensive interdomain horizontal transfer affecting lineage core and shell genes in uncultured planktonic thaumarchaeota and euryarchaeota.</title>
        <authorList>
            <person name="Deschamps P."/>
            <person name="Zivanovic Y."/>
            <person name="Moreira D."/>
            <person name="Rodriguez-Valera F."/>
            <person name="Lopez-Garcia P."/>
        </authorList>
    </citation>
    <scope>NUCLEOTIDE SEQUENCE</scope>
</reference>
<keyword evidence="4 14" id="KW-0378">Hydrolase</keyword>
<evidence type="ECO:0000259" key="17">
    <source>
        <dbReference type="PROSITE" id="PS51217"/>
    </source>
</evidence>
<dbReference type="Gene3D" id="3.40.50.300">
    <property type="entry name" value="P-loop containing nucleotide triphosphate hydrolases"/>
    <property type="match status" value="4"/>
</dbReference>
<dbReference type="EC" id="5.6.2.4" evidence="12"/>
<evidence type="ECO:0000256" key="7">
    <source>
        <dbReference type="ARBA" id="ARBA00022840"/>
    </source>
</evidence>
<evidence type="ECO:0000256" key="3">
    <source>
        <dbReference type="ARBA" id="ARBA00022763"/>
    </source>
</evidence>
<keyword evidence="5 14" id="KW-0347">Helicase</keyword>
<feature type="region of interest" description="Disordered" evidence="15">
    <location>
        <begin position="1322"/>
        <end position="1360"/>
    </location>
</feature>
<keyword evidence="9" id="KW-0234">DNA repair</keyword>
<dbReference type="Pfam" id="PF13361">
    <property type="entry name" value="UvrD_C"/>
    <property type="match status" value="1"/>
</dbReference>
<protein>
    <recommendedName>
        <fullName evidence="12">DNA 3'-5' helicase</fullName>
        <ecNumber evidence="12">5.6.2.4</ecNumber>
    </recommendedName>
</protein>
<keyword evidence="1" id="KW-0540">Nuclease</keyword>
<evidence type="ECO:0000256" key="9">
    <source>
        <dbReference type="ARBA" id="ARBA00023204"/>
    </source>
</evidence>
<proteinExistence type="predicted"/>
<evidence type="ECO:0000256" key="4">
    <source>
        <dbReference type="ARBA" id="ARBA00022801"/>
    </source>
</evidence>
<dbReference type="InterPro" id="IPR000212">
    <property type="entry name" value="DNA_helicase_UvrD/REP"/>
</dbReference>
<evidence type="ECO:0000313" key="18">
    <source>
        <dbReference type="EMBL" id="AIE93605.1"/>
    </source>
</evidence>
<dbReference type="GO" id="GO:0003677">
    <property type="term" value="F:DNA binding"/>
    <property type="evidence" value="ECO:0007669"/>
    <property type="project" value="UniProtKB-KW"/>
</dbReference>